<dbReference type="Proteomes" id="UP000077115">
    <property type="component" value="Unassembled WGS sequence"/>
</dbReference>
<evidence type="ECO:0000313" key="2">
    <source>
        <dbReference type="EMBL" id="OAJ40301.1"/>
    </source>
</evidence>
<sequence>MSAKDDPSGRNAELPGHLGDIMSSRETSTIIDGDYTPLERILLTANGNLQRILSSYFNAKVTVEILRNEVVQDTDNKEIMLFDREVDIHCLGKICCNAKSSITLSSPKYIEMIKSNQVGIGQLFRYVNILPEFELLMVRRDKDYLIRKYSLETKGIQCVITESFPNHLFSDGLNLVDLSSSEHDSKASHFRSINALSPHLI</sequence>
<dbReference type="Gene3D" id="3.40.1410.10">
    <property type="entry name" value="Chorismate lyase-like"/>
    <property type="match status" value="1"/>
</dbReference>
<reference evidence="2 3" key="1">
    <citation type="submission" date="2006-10" db="EMBL/GenBank/DDBJ databases">
        <title>The Genome Sequence of Batrachochytrium dendrobatidis JEL423.</title>
        <authorList>
            <consortium name="The Broad Institute Genome Sequencing Platform"/>
            <person name="Birren B."/>
            <person name="Lander E."/>
            <person name="Galagan J."/>
            <person name="Cuomo C."/>
            <person name="Devon K."/>
            <person name="Jaffe D."/>
            <person name="Butler J."/>
            <person name="Alvarez P."/>
            <person name="Gnerre S."/>
            <person name="Grabherr M."/>
            <person name="Kleber M."/>
            <person name="Mauceli E."/>
            <person name="Brockman W."/>
            <person name="Young S."/>
            <person name="LaButti K."/>
            <person name="Sykes S."/>
            <person name="DeCaprio D."/>
            <person name="Crawford M."/>
            <person name="Koehrsen M."/>
            <person name="Engels R."/>
            <person name="Montgomery P."/>
            <person name="Pearson M."/>
            <person name="Howarth C."/>
            <person name="Larson L."/>
            <person name="White J."/>
            <person name="O'Leary S."/>
            <person name="Kodira C."/>
            <person name="Zeng Q."/>
            <person name="Yandava C."/>
            <person name="Alvarado L."/>
            <person name="Longcore J."/>
            <person name="James T."/>
        </authorList>
    </citation>
    <scope>NUCLEOTIDE SEQUENCE [LARGE SCALE GENOMIC DNA]</scope>
    <source>
        <strain evidence="2 3">JEL423</strain>
    </source>
</reference>
<dbReference type="AlphaFoldDB" id="A0A177WLN6"/>
<dbReference type="EMBL" id="DS022304">
    <property type="protein sequence ID" value="OAJ40301.1"/>
    <property type="molecule type" value="Genomic_DNA"/>
</dbReference>
<accession>A0A177WLN6</accession>
<protein>
    <submittedName>
        <fullName evidence="2">Uncharacterized protein</fullName>
    </submittedName>
</protein>
<gene>
    <name evidence="2" type="ORF">BDEG_24051</name>
</gene>
<dbReference type="eggNOG" id="ENOG502SE2A">
    <property type="taxonomic scope" value="Eukaryota"/>
</dbReference>
<proteinExistence type="predicted"/>
<evidence type="ECO:0000313" key="3">
    <source>
        <dbReference type="Proteomes" id="UP000077115"/>
    </source>
</evidence>
<name>A0A177WLN6_BATDL</name>
<dbReference type="SUPFAM" id="SSF64288">
    <property type="entry name" value="Chorismate lyase-like"/>
    <property type="match status" value="1"/>
</dbReference>
<feature type="region of interest" description="Disordered" evidence="1">
    <location>
        <begin position="1"/>
        <end position="20"/>
    </location>
</feature>
<dbReference type="InterPro" id="IPR028978">
    <property type="entry name" value="Chorismate_lyase_/UTRA_dom_sf"/>
</dbReference>
<reference evidence="2 3" key="2">
    <citation type="submission" date="2016-05" db="EMBL/GenBank/DDBJ databases">
        <title>Lineage-specific infection strategies underlie the spectrum of fungal disease in amphibians.</title>
        <authorList>
            <person name="Cuomo C.A."/>
            <person name="Farrer R.A."/>
            <person name="James T."/>
            <person name="Longcore J."/>
            <person name="Birren B."/>
        </authorList>
    </citation>
    <scope>NUCLEOTIDE SEQUENCE [LARGE SCALE GENOMIC DNA]</scope>
    <source>
        <strain evidence="2 3">JEL423</strain>
    </source>
</reference>
<dbReference type="VEuPathDB" id="FungiDB:BDEG_24051"/>
<dbReference type="OrthoDB" id="5673at2759"/>
<dbReference type="STRING" id="403673.A0A177WLN6"/>
<evidence type="ECO:0000256" key="1">
    <source>
        <dbReference type="SAM" id="MobiDB-lite"/>
    </source>
</evidence>
<organism evidence="2 3">
    <name type="scientific">Batrachochytrium dendrobatidis (strain JEL423)</name>
    <dbReference type="NCBI Taxonomy" id="403673"/>
    <lineage>
        <taxon>Eukaryota</taxon>
        <taxon>Fungi</taxon>
        <taxon>Fungi incertae sedis</taxon>
        <taxon>Chytridiomycota</taxon>
        <taxon>Chytridiomycota incertae sedis</taxon>
        <taxon>Chytridiomycetes</taxon>
        <taxon>Rhizophydiales</taxon>
        <taxon>Rhizophydiales incertae sedis</taxon>
        <taxon>Batrachochytrium</taxon>
    </lineage>
</organism>